<keyword evidence="2" id="KW-1185">Reference proteome</keyword>
<gene>
    <name evidence="1" type="ORF">Pint_07267</name>
</gene>
<protein>
    <submittedName>
        <fullName evidence="1">Uncharacterized protein</fullName>
    </submittedName>
</protein>
<dbReference type="Proteomes" id="UP001163603">
    <property type="component" value="Chromosome 10"/>
</dbReference>
<evidence type="ECO:0000313" key="2">
    <source>
        <dbReference type="Proteomes" id="UP001163603"/>
    </source>
</evidence>
<name>A0ACC0XX24_9ROSI</name>
<reference evidence="2" key="1">
    <citation type="journal article" date="2023" name="G3 (Bethesda)">
        <title>Genome assembly and association tests identify interacting loci associated with vigor, precocity, and sex in interspecific pistachio rootstocks.</title>
        <authorList>
            <person name="Palmer W."/>
            <person name="Jacygrad E."/>
            <person name="Sagayaradj S."/>
            <person name="Cavanaugh K."/>
            <person name="Han R."/>
            <person name="Bertier L."/>
            <person name="Beede B."/>
            <person name="Kafkas S."/>
            <person name="Golino D."/>
            <person name="Preece J."/>
            <person name="Michelmore R."/>
        </authorList>
    </citation>
    <scope>NUCLEOTIDE SEQUENCE [LARGE SCALE GENOMIC DNA]</scope>
</reference>
<sequence>MRIVPFKYKYNMGEEMEMKEKVEKGAMGSTETTTKDKILIFGGTGYIGKYVVKASVSLGHKTYVYARPISEKTSLSKLQLHKEFQSLGVIIVQGELDEHEKLVTVIREVDVVIAALAYPQVLDQFKIIDAIKVAGNIKRFLPSDFGCEEDRVRPLPPFDNFLEKKRRIRRAIEAAGIPYTFVSANCFGAYFVNFLLRPYDQPDHILVYGSGEAKAICTIKVANDPKTCNQVVIYRPQTNVISQLELISLWEQKTGRTFKRVHIAEEDLVKQAKTLPHPENIPISILHCIFVKGETMSFRLNENDVDASKLYSDFQFSTIDQLLDIFLFDPPRPAIAAFE</sequence>
<proteinExistence type="predicted"/>
<evidence type="ECO:0000313" key="1">
    <source>
        <dbReference type="EMBL" id="KAJ0024828.1"/>
    </source>
</evidence>
<dbReference type="EMBL" id="CM047745">
    <property type="protein sequence ID" value="KAJ0024828.1"/>
    <property type="molecule type" value="Genomic_DNA"/>
</dbReference>
<organism evidence="1 2">
    <name type="scientific">Pistacia integerrima</name>
    <dbReference type="NCBI Taxonomy" id="434235"/>
    <lineage>
        <taxon>Eukaryota</taxon>
        <taxon>Viridiplantae</taxon>
        <taxon>Streptophyta</taxon>
        <taxon>Embryophyta</taxon>
        <taxon>Tracheophyta</taxon>
        <taxon>Spermatophyta</taxon>
        <taxon>Magnoliopsida</taxon>
        <taxon>eudicotyledons</taxon>
        <taxon>Gunneridae</taxon>
        <taxon>Pentapetalae</taxon>
        <taxon>rosids</taxon>
        <taxon>malvids</taxon>
        <taxon>Sapindales</taxon>
        <taxon>Anacardiaceae</taxon>
        <taxon>Pistacia</taxon>
    </lineage>
</organism>
<comment type="caution">
    <text evidence="1">The sequence shown here is derived from an EMBL/GenBank/DDBJ whole genome shotgun (WGS) entry which is preliminary data.</text>
</comment>
<accession>A0ACC0XX24</accession>